<name>A0ABP7FET9_9ACTN</name>
<evidence type="ECO:0000313" key="2">
    <source>
        <dbReference type="EMBL" id="GAA3738105.1"/>
    </source>
</evidence>
<dbReference type="Proteomes" id="UP001500908">
    <property type="component" value="Unassembled WGS sequence"/>
</dbReference>
<dbReference type="EMBL" id="BAABDD010000006">
    <property type="protein sequence ID" value="GAA3738105.1"/>
    <property type="molecule type" value="Genomic_DNA"/>
</dbReference>
<sequence length="281" mass="30222">MSSHDPSQPPPPLLSPRPVRAPRFSSKRLAPDQPPVADAPPGPKPGTRRPWRRAAGFLLPLALALLLLLPLLDWYDSQETGLDGHQLVGPRLAQGPVCLDVAADMSGSMRDHVQAREAAMRQLQTFAGRNLRPGDVFTVAEFAEEAGIAVAPTPITELAAGRTTGAYAAGNTLLLPALAELRDAHAGSGLPCAAETLIVITDAELKDPIAELAARFADSDYLRVYWAVPDPGWRLPWQQPGVSDDPALESVTVWEFADADDLSRHYGHAIAQLTGQELHRN</sequence>
<comment type="caution">
    <text evidence="2">The sequence shown here is derived from an EMBL/GenBank/DDBJ whole genome shotgun (WGS) entry which is preliminary data.</text>
</comment>
<evidence type="ECO:0008006" key="4">
    <source>
        <dbReference type="Google" id="ProtNLM"/>
    </source>
</evidence>
<gene>
    <name evidence="2" type="ORF">GCM10022402_17530</name>
</gene>
<accession>A0ABP7FET9</accession>
<protein>
    <recommendedName>
        <fullName evidence="4">VWA domain-containing protein</fullName>
    </recommendedName>
</protein>
<reference evidence="3" key="1">
    <citation type="journal article" date="2019" name="Int. J. Syst. Evol. Microbiol.">
        <title>The Global Catalogue of Microorganisms (GCM) 10K type strain sequencing project: providing services to taxonomists for standard genome sequencing and annotation.</title>
        <authorList>
            <consortium name="The Broad Institute Genomics Platform"/>
            <consortium name="The Broad Institute Genome Sequencing Center for Infectious Disease"/>
            <person name="Wu L."/>
            <person name="Ma J."/>
        </authorList>
    </citation>
    <scope>NUCLEOTIDE SEQUENCE [LARGE SCALE GENOMIC DNA]</scope>
    <source>
        <strain evidence="3">JCM 17137</strain>
    </source>
</reference>
<organism evidence="2 3">
    <name type="scientific">Salinactinospora qingdaonensis</name>
    <dbReference type="NCBI Taxonomy" id="702744"/>
    <lineage>
        <taxon>Bacteria</taxon>
        <taxon>Bacillati</taxon>
        <taxon>Actinomycetota</taxon>
        <taxon>Actinomycetes</taxon>
        <taxon>Streptosporangiales</taxon>
        <taxon>Nocardiopsidaceae</taxon>
        <taxon>Salinactinospora</taxon>
    </lineage>
</organism>
<feature type="region of interest" description="Disordered" evidence="1">
    <location>
        <begin position="1"/>
        <end position="49"/>
    </location>
</feature>
<evidence type="ECO:0000256" key="1">
    <source>
        <dbReference type="SAM" id="MobiDB-lite"/>
    </source>
</evidence>
<dbReference type="CDD" id="cd00198">
    <property type="entry name" value="vWFA"/>
    <property type="match status" value="1"/>
</dbReference>
<dbReference type="Gene3D" id="3.40.50.410">
    <property type="entry name" value="von Willebrand factor, type A domain"/>
    <property type="match status" value="1"/>
</dbReference>
<proteinExistence type="predicted"/>
<evidence type="ECO:0000313" key="3">
    <source>
        <dbReference type="Proteomes" id="UP001500908"/>
    </source>
</evidence>
<dbReference type="InterPro" id="IPR036465">
    <property type="entry name" value="vWFA_dom_sf"/>
</dbReference>
<keyword evidence="3" id="KW-1185">Reference proteome</keyword>
<dbReference type="RefSeq" id="WP_344969374.1">
    <property type="nucleotide sequence ID" value="NZ_BAABDD010000006.1"/>
</dbReference>
<dbReference type="SUPFAM" id="SSF53300">
    <property type="entry name" value="vWA-like"/>
    <property type="match status" value="1"/>
</dbReference>
<feature type="compositionally biased region" description="Pro residues" evidence="1">
    <location>
        <begin position="32"/>
        <end position="44"/>
    </location>
</feature>